<evidence type="ECO:0000313" key="3">
    <source>
        <dbReference type="Proteomes" id="UP000669179"/>
    </source>
</evidence>
<name>A0A939PC16_9ACTN</name>
<organism evidence="2 3">
    <name type="scientific">Actinomadura barringtoniae</name>
    <dbReference type="NCBI Taxonomy" id="1427535"/>
    <lineage>
        <taxon>Bacteria</taxon>
        <taxon>Bacillati</taxon>
        <taxon>Actinomycetota</taxon>
        <taxon>Actinomycetes</taxon>
        <taxon>Streptosporangiales</taxon>
        <taxon>Thermomonosporaceae</taxon>
        <taxon>Actinomadura</taxon>
    </lineage>
</organism>
<keyword evidence="3" id="KW-1185">Reference proteome</keyword>
<keyword evidence="1" id="KW-1133">Transmembrane helix</keyword>
<protein>
    <submittedName>
        <fullName evidence="2">Uncharacterized protein</fullName>
    </submittedName>
</protein>
<proteinExistence type="predicted"/>
<evidence type="ECO:0000313" key="2">
    <source>
        <dbReference type="EMBL" id="MBO2449825.1"/>
    </source>
</evidence>
<comment type="caution">
    <text evidence="2">The sequence shown here is derived from an EMBL/GenBank/DDBJ whole genome shotgun (WGS) entry which is preliminary data.</text>
</comment>
<evidence type="ECO:0000256" key="1">
    <source>
        <dbReference type="SAM" id="Phobius"/>
    </source>
</evidence>
<dbReference type="EMBL" id="JAGEOJ010000009">
    <property type="protein sequence ID" value="MBO2449825.1"/>
    <property type="molecule type" value="Genomic_DNA"/>
</dbReference>
<dbReference type="RefSeq" id="WP_208257721.1">
    <property type="nucleotide sequence ID" value="NZ_JAGEOJ010000009.1"/>
</dbReference>
<dbReference type="AlphaFoldDB" id="A0A939PC16"/>
<reference evidence="2" key="1">
    <citation type="submission" date="2021-03" db="EMBL/GenBank/DDBJ databases">
        <authorList>
            <person name="Kanchanasin P."/>
            <person name="Saeng-In P."/>
            <person name="Phongsopitanun W."/>
            <person name="Yuki M."/>
            <person name="Kudo T."/>
            <person name="Ohkuma M."/>
            <person name="Tanasupawat S."/>
        </authorList>
    </citation>
    <scope>NUCLEOTIDE SEQUENCE</scope>
    <source>
        <strain evidence="2">GKU 128</strain>
    </source>
</reference>
<dbReference type="Proteomes" id="UP000669179">
    <property type="component" value="Unassembled WGS sequence"/>
</dbReference>
<keyword evidence="1" id="KW-0472">Membrane</keyword>
<accession>A0A939PC16</accession>
<sequence length="81" mass="8652">MPPVLKLEPALVGSTIAAVYAAVAMLYRAFVAHEGVFDLDIVVAAVTAVWGLYTRMRVTPLARPRDAQGTPLQAQAETVQS</sequence>
<feature type="transmembrane region" description="Helical" evidence="1">
    <location>
        <begin position="36"/>
        <end position="53"/>
    </location>
</feature>
<keyword evidence="1" id="KW-0812">Transmembrane</keyword>
<feature type="transmembrane region" description="Helical" evidence="1">
    <location>
        <begin position="12"/>
        <end position="30"/>
    </location>
</feature>
<gene>
    <name evidence="2" type="ORF">J4573_22175</name>
</gene>